<dbReference type="SUPFAM" id="SSF54211">
    <property type="entry name" value="Ribosomal protein S5 domain 2-like"/>
    <property type="match status" value="1"/>
</dbReference>
<keyword evidence="1" id="KW-0547">Nucleotide-binding</keyword>
<dbReference type="GO" id="GO:0016301">
    <property type="term" value="F:kinase activity"/>
    <property type="evidence" value="ECO:0007669"/>
    <property type="project" value="UniProtKB-KW"/>
</dbReference>
<reference evidence="4" key="1">
    <citation type="journal article" date="2013" name="Environ. Microbiol.">
        <title>Microbiota from the distal guts of lean and obese adolescents exhibit partial functional redundancy besides clear differences in community structure.</title>
        <authorList>
            <person name="Ferrer M."/>
            <person name="Ruiz A."/>
            <person name="Lanza F."/>
            <person name="Haange S.B."/>
            <person name="Oberbach A."/>
            <person name="Till H."/>
            <person name="Bargiela R."/>
            <person name="Campoy C."/>
            <person name="Segura M.T."/>
            <person name="Richter M."/>
            <person name="von Bergen M."/>
            <person name="Seifert J."/>
            <person name="Suarez A."/>
        </authorList>
    </citation>
    <scope>NUCLEOTIDE SEQUENCE</scope>
</reference>
<organism evidence="4">
    <name type="scientific">human gut metagenome</name>
    <dbReference type="NCBI Taxonomy" id="408170"/>
    <lineage>
        <taxon>unclassified sequences</taxon>
        <taxon>metagenomes</taxon>
        <taxon>organismal metagenomes</taxon>
    </lineage>
</organism>
<dbReference type="InterPro" id="IPR014721">
    <property type="entry name" value="Ribsml_uS5_D2-typ_fold_subgr"/>
</dbReference>
<dbReference type="InterPro" id="IPR019539">
    <property type="entry name" value="GalKase_N"/>
</dbReference>
<keyword evidence="4" id="KW-0808">Transferase</keyword>
<evidence type="ECO:0000256" key="2">
    <source>
        <dbReference type="ARBA" id="ARBA00022840"/>
    </source>
</evidence>
<evidence type="ECO:0000256" key="1">
    <source>
        <dbReference type="ARBA" id="ARBA00022741"/>
    </source>
</evidence>
<feature type="non-terminal residue" evidence="4">
    <location>
        <position position="123"/>
    </location>
</feature>
<comment type="caution">
    <text evidence="4">The sequence shown here is derived from an EMBL/GenBank/DDBJ whole genome shotgun (WGS) entry which is preliminary data.</text>
</comment>
<dbReference type="Pfam" id="PF10509">
    <property type="entry name" value="GalKase_gal_bdg"/>
    <property type="match status" value="1"/>
</dbReference>
<accession>K1SZQ0</accession>
<name>K1SZQ0_9ZZZZ</name>
<feature type="domain" description="Galactokinase N-terminal" evidence="3">
    <location>
        <begin position="44"/>
        <end position="94"/>
    </location>
</feature>
<dbReference type="EMBL" id="AJWY01006700">
    <property type="protein sequence ID" value="EKC66112.1"/>
    <property type="molecule type" value="Genomic_DNA"/>
</dbReference>
<evidence type="ECO:0000313" key="4">
    <source>
        <dbReference type="EMBL" id="EKC66112.1"/>
    </source>
</evidence>
<keyword evidence="2" id="KW-0067">ATP-binding</keyword>
<proteinExistence type="predicted"/>
<keyword evidence="4" id="KW-0418">Kinase</keyword>
<dbReference type="AlphaFoldDB" id="K1SZQ0"/>
<dbReference type="GO" id="GO:0005524">
    <property type="term" value="F:ATP binding"/>
    <property type="evidence" value="ECO:0007669"/>
    <property type="project" value="UniProtKB-KW"/>
</dbReference>
<dbReference type="InterPro" id="IPR020568">
    <property type="entry name" value="Ribosomal_Su5_D2-typ_SF"/>
</dbReference>
<dbReference type="GO" id="GO:0005975">
    <property type="term" value="P:carbohydrate metabolic process"/>
    <property type="evidence" value="ECO:0007669"/>
    <property type="project" value="UniProtKB-ARBA"/>
</dbReference>
<sequence length="123" mass="13633">MKMATPETLKKEILSASLDERLKKAYVTEGNVKEQYDRYINLINEFEALFGKDRDVRLFSAPGRTEVGGNHTDHNHGRVLAAGINLDAIAAASKNDENIVRVKSEGYSMDVVDAADLSVNHNE</sequence>
<dbReference type="Gene3D" id="3.30.230.10">
    <property type="match status" value="1"/>
</dbReference>
<evidence type="ECO:0000259" key="3">
    <source>
        <dbReference type="Pfam" id="PF10509"/>
    </source>
</evidence>
<gene>
    <name evidence="4" type="ORF">LEA_09975</name>
</gene>
<protein>
    <submittedName>
        <fullName evidence="4">Protein containing Galactokinase galactose-binding domain protein</fullName>
    </submittedName>
</protein>